<feature type="domain" description="Fido" evidence="3">
    <location>
        <begin position="104"/>
        <end position="255"/>
    </location>
</feature>
<accession>A0A955KWJ3</accession>
<dbReference type="SUPFAM" id="SSF46785">
    <property type="entry name" value="Winged helix' DNA-binding domain"/>
    <property type="match status" value="1"/>
</dbReference>
<gene>
    <name evidence="4" type="ORF">KC622_02620</name>
</gene>
<keyword evidence="2" id="KW-0804">Transcription</keyword>
<dbReference type="SMART" id="SM00420">
    <property type="entry name" value="HTH_DEOR"/>
    <property type="match status" value="1"/>
</dbReference>
<evidence type="ECO:0000256" key="1">
    <source>
        <dbReference type="ARBA" id="ARBA00023015"/>
    </source>
</evidence>
<reference evidence="4" key="1">
    <citation type="submission" date="2020-04" db="EMBL/GenBank/DDBJ databases">
        <authorList>
            <person name="Zhang T."/>
        </authorList>
    </citation>
    <scope>NUCLEOTIDE SEQUENCE</scope>
    <source>
        <strain evidence="4">HKST-UBA16</strain>
    </source>
</reference>
<dbReference type="PROSITE" id="PS51459">
    <property type="entry name" value="FIDO"/>
    <property type="match status" value="1"/>
</dbReference>
<dbReference type="Gene3D" id="1.10.10.10">
    <property type="entry name" value="Winged helix-like DNA-binding domain superfamily/Winged helix DNA-binding domain"/>
    <property type="match status" value="1"/>
</dbReference>
<evidence type="ECO:0000256" key="2">
    <source>
        <dbReference type="ARBA" id="ARBA00023163"/>
    </source>
</evidence>
<evidence type="ECO:0000259" key="3">
    <source>
        <dbReference type="PROSITE" id="PS51459"/>
    </source>
</evidence>
<dbReference type="EMBL" id="JAGQLM010000111">
    <property type="protein sequence ID" value="MCA9375200.1"/>
    <property type="molecule type" value="Genomic_DNA"/>
</dbReference>
<reference evidence="4" key="2">
    <citation type="journal article" date="2021" name="Microbiome">
        <title>Successional dynamics and alternative stable states in a saline activated sludge microbial community over 9 years.</title>
        <authorList>
            <person name="Wang Y."/>
            <person name="Ye J."/>
            <person name="Ju F."/>
            <person name="Liu L."/>
            <person name="Boyd J.A."/>
            <person name="Deng Y."/>
            <person name="Parks D.H."/>
            <person name="Jiang X."/>
            <person name="Yin X."/>
            <person name="Woodcroft B.J."/>
            <person name="Tyson G.W."/>
            <person name="Hugenholtz P."/>
            <person name="Polz M.F."/>
            <person name="Zhang T."/>
        </authorList>
    </citation>
    <scope>NUCLEOTIDE SEQUENCE</scope>
    <source>
        <strain evidence="4">HKST-UBA16</strain>
    </source>
</reference>
<dbReference type="InterPro" id="IPR003812">
    <property type="entry name" value="Fido"/>
</dbReference>
<keyword evidence="1" id="KW-0805">Transcription regulation</keyword>
<sequence length="366" mass="42752">MKTPTFTITNLISDYLIRYEVSLERIKSTPLPHTHREELEGDLLTDDIYNLSELIGDRIALHQAEQVQEGKVMPSARKRLIIFTNYRSAMEFVKSYNQNQFIPPSSELLSHINKLIINKVIEEWEAGKMRTFSDKPNEIYDTWYKYRDFYPDKNMSAYFDEFFRWMQDRSNKTHKLIQLAVLLFELIDKAPLYGGNQITSIATVAAIAKDAGYNPEGMLSYSKAINFIAEDLMSAFKMSRSKRDQTIFIEAFLYAVSLEMLNLEHKYTDTFQNKIKKQGKLKEKFNTRQIKILEYLENVGKITRQEYTKMMRVSFMTSYRDLQELIKEGFIKSGGVGRGTYYSLKRSAKNAEDKAEQRLEVFGTES</sequence>
<dbReference type="InterPro" id="IPR036597">
    <property type="entry name" value="Fido-like_dom_sf"/>
</dbReference>
<evidence type="ECO:0000313" key="4">
    <source>
        <dbReference type="EMBL" id="MCA9375200.1"/>
    </source>
</evidence>
<dbReference type="SUPFAM" id="SSF140931">
    <property type="entry name" value="Fic-like"/>
    <property type="match status" value="1"/>
</dbReference>
<dbReference type="GO" id="GO:0003700">
    <property type="term" value="F:DNA-binding transcription factor activity"/>
    <property type="evidence" value="ECO:0007669"/>
    <property type="project" value="InterPro"/>
</dbReference>
<evidence type="ECO:0000313" key="5">
    <source>
        <dbReference type="Proteomes" id="UP000748332"/>
    </source>
</evidence>
<organism evidence="4 5">
    <name type="scientific">Candidatus Dojkabacteria bacterium</name>
    <dbReference type="NCBI Taxonomy" id="2099670"/>
    <lineage>
        <taxon>Bacteria</taxon>
        <taxon>Candidatus Dojkabacteria</taxon>
    </lineage>
</organism>
<comment type="caution">
    <text evidence="4">The sequence shown here is derived from an EMBL/GenBank/DDBJ whole genome shotgun (WGS) entry which is preliminary data.</text>
</comment>
<name>A0A955KWJ3_9BACT</name>
<proteinExistence type="predicted"/>
<dbReference type="AlphaFoldDB" id="A0A955KWJ3"/>
<dbReference type="Gene3D" id="1.10.3290.10">
    <property type="entry name" value="Fido-like domain"/>
    <property type="match status" value="1"/>
</dbReference>
<dbReference type="InterPro" id="IPR001034">
    <property type="entry name" value="DeoR_HTH"/>
</dbReference>
<dbReference type="Proteomes" id="UP000748332">
    <property type="component" value="Unassembled WGS sequence"/>
</dbReference>
<dbReference type="InterPro" id="IPR036390">
    <property type="entry name" value="WH_DNA-bd_sf"/>
</dbReference>
<protein>
    <submittedName>
        <fullName evidence="4">Fic family protein</fullName>
    </submittedName>
</protein>
<dbReference type="Pfam" id="PF08220">
    <property type="entry name" value="HTH_DeoR"/>
    <property type="match status" value="1"/>
</dbReference>
<dbReference type="InterPro" id="IPR036388">
    <property type="entry name" value="WH-like_DNA-bd_sf"/>
</dbReference>